<sequence>MAKLRISDGKEEEVMQFGGLSGGTNRLYDCCSVRSFLTASVVQFQTMCNTLANLWHPLRGHIDSFCTIKLRMDGEGLELEWDISLRAQPLRRAIVEESIWLRNIQVQASDLEMFNNMNRVLGVNLDGKTNMCFGSGGDLEEGRAKDSMIYDLEEIQIGAIDGKKRQRKNVFPEKVFEISDSEEKEGEGYLAYQKTLSTTTKGQTVYGSLSLLWKSDVIVSLRSYSSNYMGVVLKGPEDEDQIFRGWFVEILMRYFILLRRKWGLNEMIGGWTNFRRLWEGSSRTMPQRLKRVGFGLKRWATRLWSEKGDRRGYLTKRIDELTIGD</sequence>
<accession>A0A7J8PU06</accession>
<dbReference type="AlphaFoldDB" id="A0A7J8PU06"/>
<protein>
    <submittedName>
        <fullName evidence="1">Uncharacterized protein</fullName>
    </submittedName>
</protein>
<evidence type="ECO:0000313" key="2">
    <source>
        <dbReference type="Proteomes" id="UP000593578"/>
    </source>
</evidence>
<comment type="caution">
    <text evidence="1">The sequence shown here is derived from an EMBL/GenBank/DDBJ whole genome shotgun (WGS) entry which is preliminary data.</text>
</comment>
<reference evidence="1 2" key="1">
    <citation type="journal article" date="2019" name="Genome Biol. Evol.">
        <title>Insights into the evolution of the New World diploid cottons (Gossypium, subgenus Houzingenia) based on genome sequencing.</title>
        <authorList>
            <person name="Grover C.E."/>
            <person name="Arick M.A. 2nd"/>
            <person name="Thrash A."/>
            <person name="Conover J.L."/>
            <person name="Sanders W.S."/>
            <person name="Peterson D.G."/>
            <person name="Frelichowski J.E."/>
            <person name="Scheffler J.A."/>
            <person name="Scheffler B.E."/>
            <person name="Wendel J.F."/>
        </authorList>
    </citation>
    <scope>NUCLEOTIDE SEQUENCE [LARGE SCALE GENOMIC DNA]</scope>
    <source>
        <strain evidence="1">8</strain>
        <tissue evidence="1">Leaf</tissue>
    </source>
</reference>
<name>A0A7J8PU06_GOSRA</name>
<proteinExistence type="predicted"/>
<dbReference type="EMBL" id="JABEZZ010000008">
    <property type="protein sequence ID" value="MBA0592755.1"/>
    <property type="molecule type" value="Genomic_DNA"/>
</dbReference>
<evidence type="ECO:0000313" key="1">
    <source>
        <dbReference type="EMBL" id="MBA0592755.1"/>
    </source>
</evidence>
<gene>
    <name evidence="1" type="ORF">Gorai_009730</name>
</gene>
<dbReference type="Proteomes" id="UP000593578">
    <property type="component" value="Unassembled WGS sequence"/>
</dbReference>
<organism evidence="1 2">
    <name type="scientific">Gossypium raimondii</name>
    <name type="common">Peruvian cotton</name>
    <name type="synonym">Gossypium klotzschianum subsp. raimondii</name>
    <dbReference type="NCBI Taxonomy" id="29730"/>
    <lineage>
        <taxon>Eukaryota</taxon>
        <taxon>Viridiplantae</taxon>
        <taxon>Streptophyta</taxon>
        <taxon>Embryophyta</taxon>
        <taxon>Tracheophyta</taxon>
        <taxon>Spermatophyta</taxon>
        <taxon>Magnoliopsida</taxon>
        <taxon>eudicotyledons</taxon>
        <taxon>Gunneridae</taxon>
        <taxon>Pentapetalae</taxon>
        <taxon>rosids</taxon>
        <taxon>malvids</taxon>
        <taxon>Malvales</taxon>
        <taxon>Malvaceae</taxon>
        <taxon>Malvoideae</taxon>
        <taxon>Gossypium</taxon>
    </lineage>
</organism>